<dbReference type="PROSITE" id="PS00036">
    <property type="entry name" value="BZIP_BASIC"/>
    <property type="match status" value="1"/>
</dbReference>
<evidence type="ECO:0000256" key="1">
    <source>
        <dbReference type="SAM" id="Coils"/>
    </source>
</evidence>
<dbReference type="GO" id="GO:0003700">
    <property type="term" value="F:DNA-binding transcription factor activity"/>
    <property type="evidence" value="ECO:0007669"/>
    <property type="project" value="InterPro"/>
</dbReference>
<dbReference type="SUPFAM" id="SSF57959">
    <property type="entry name" value="Leucine zipper domain"/>
    <property type="match status" value="1"/>
</dbReference>
<feature type="domain" description="BZIP" evidence="3">
    <location>
        <begin position="93"/>
        <end position="143"/>
    </location>
</feature>
<dbReference type="Proteomes" id="UP000279259">
    <property type="component" value="Unassembled WGS sequence"/>
</dbReference>
<reference evidence="4 5" key="1">
    <citation type="submission" date="2018-11" db="EMBL/GenBank/DDBJ databases">
        <title>Genome sequence of Saitozyma podzolica DSM 27192.</title>
        <authorList>
            <person name="Aliyu H."/>
            <person name="Gorte O."/>
            <person name="Ochsenreither K."/>
        </authorList>
    </citation>
    <scope>NUCLEOTIDE SEQUENCE [LARGE SCALE GENOMIC DNA]</scope>
    <source>
        <strain evidence="4 5">DSM 27192</strain>
    </source>
</reference>
<evidence type="ECO:0000313" key="4">
    <source>
        <dbReference type="EMBL" id="RSH81517.1"/>
    </source>
</evidence>
<keyword evidence="5" id="KW-1185">Reference proteome</keyword>
<dbReference type="Gene3D" id="1.20.5.170">
    <property type="match status" value="1"/>
</dbReference>
<name>A0A427XRR4_9TREE</name>
<sequence>MDDYTNILSSDFPARSASPPAADQHQHLQQQHASHAGPSGTGNAAVDGGAALDADNHAMDFSFDSAQGDESFGPPQAEAAQSLGTPGPRLTDEEKKARVRSSNRKAAEKSRNKKRREQNVLEDAVNATREENERLRQRIAALSAARNGGAQVDTANAQEASPAVSPPQETPGIDFTYLGKLQAEISSAKTQLLDKQLELNRLKAGDAAAVPYAEIEVLRHVLLSHHGKLATLQAEASSLQAVIEHVQRERTELAAQRESLAKEVEARKGASGVTGLEAGVDTTEEATSGLPDSTNGHVDSPSFVDQEPAV</sequence>
<dbReference type="PROSITE" id="PS50217">
    <property type="entry name" value="BZIP"/>
    <property type="match status" value="1"/>
</dbReference>
<feature type="region of interest" description="Disordered" evidence="2">
    <location>
        <begin position="146"/>
        <end position="170"/>
    </location>
</feature>
<dbReference type="SMART" id="SM00338">
    <property type="entry name" value="BRLZ"/>
    <property type="match status" value="1"/>
</dbReference>
<accession>A0A427XRR4</accession>
<keyword evidence="1" id="KW-0175">Coiled coil</keyword>
<gene>
    <name evidence="4" type="ORF">EHS25_006874</name>
</gene>
<dbReference type="AlphaFoldDB" id="A0A427XRR4"/>
<proteinExistence type="predicted"/>
<feature type="region of interest" description="Disordered" evidence="2">
    <location>
        <begin position="1"/>
        <end position="132"/>
    </location>
</feature>
<organism evidence="4 5">
    <name type="scientific">Saitozyma podzolica</name>
    <dbReference type="NCBI Taxonomy" id="1890683"/>
    <lineage>
        <taxon>Eukaryota</taxon>
        <taxon>Fungi</taxon>
        <taxon>Dikarya</taxon>
        <taxon>Basidiomycota</taxon>
        <taxon>Agaricomycotina</taxon>
        <taxon>Tremellomycetes</taxon>
        <taxon>Tremellales</taxon>
        <taxon>Trimorphomycetaceae</taxon>
        <taxon>Saitozyma</taxon>
    </lineage>
</organism>
<protein>
    <recommendedName>
        <fullName evidence="3">BZIP domain-containing protein</fullName>
    </recommendedName>
</protein>
<evidence type="ECO:0000313" key="5">
    <source>
        <dbReference type="Proteomes" id="UP000279259"/>
    </source>
</evidence>
<feature type="compositionally biased region" description="Low complexity" evidence="2">
    <location>
        <begin position="21"/>
        <end position="53"/>
    </location>
</feature>
<dbReference type="Pfam" id="PF07716">
    <property type="entry name" value="bZIP_2"/>
    <property type="match status" value="1"/>
</dbReference>
<evidence type="ECO:0000259" key="3">
    <source>
        <dbReference type="PROSITE" id="PS50217"/>
    </source>
</evidence>
<comment type="caution">
    <text evidence="4">The sequence shown here is derived from an EMBL/GenBank/DDBJ whole genome shotgun (WGS) entry which is preliminary data.</text>
</comment>
<dbReference type="EMBL" id="RSCD01000030">
    <property type="protein sequence ID" value="RSH81517.1"/>
    <property type="molecule type" value="Genomic_DNA"/>
</dbReference>
<evidence type="ECO:0000256" key="2">
    <source>
        <dbReference type="SAM" id="MobiDB-lite"/>
    </source>
</evidence>
<dbReference type="OrthoDB" id="2594273at2759"/>
<feature type="region of interest" description="Disordered" evidence="2">
    <location>
        <begin position="265"/>
        <end position="310"/>
    </location>
</feature>
<dbReference type="InterPro" id="IPR004827">
    <property type="entry name" value="bZIP"/>
</dbReference>
<feature type="coiled-coil region" evidence="1">
    <location>
        <begin position="229"/>
        <end position="263"/>
    </location>
</feature>
<dbReference type="InterPro" id="IPR046347">
    <property type="entry name" value="bZIP_sf"/>
</dbReference>